<accession>A0ABZ1CZE5</accession>
<feature type="compositionally biased region" description="Basic residues" evidence="9">
    <location>
        <begin position="76"/>
        <end position="86"/>
    </location>
</feature>
<dbReference type="Pfam" id="PF23769">
    <property type="entry name" value="Beta-prop_WDR75_2nd"/>
    <property type="match status" value="1"/>
</dbReference>
<dbReference type="InterPro" id="IPR036322">
    <property type="entry name" value="WD40_repeat_dom_sf"/>
</dbReference>
<dbReference type="Proteomes" id="UP001329825">
    <property type="component" value="Chromosome 5"/>
</dbReference>
<dbReference type="InterPro" id="IPR015943">
    <property type="entry name" value="WD40/YVTN_repeat-like_dom_sf"/>
</dbReference>
<evidence type="ECO:0000256" key="6">
    <source>
        <dbReference type="ARBA" id="ARBA00023163"/>
    </source>
</evidence>
<dbReference type="SUPFAM" id="SSF50978">
    <property type="entry name" value="WD40 repeat-like"/>
    <property type="match status" value="2"/>
</dbReference>
<dbReference type="Pfam" id="PF23869">
    <property type="entry name" value="Beta-prop_WDR75_1st"/>
    <property type="match status" value="1"/>
</dbReference>
<name>A0ABZ1CZE5_9TREE</name>
<dbReference type="Pfam" id="PF00400">
    <property type="entry name" value="WD40"/>
    <property type="match status" value="1"/>
</dbReference>
<evidence type="ECO:0000256" key="3">
    <source>
        <dbReference type="ARBA" id="ARBA00022552"/>
    </source>
</evidence>
<evidence type="ECO:0000256" key="4">
    <source>
        <dbReference type="ARBA" id="ARBA00022574"/>
    </source>
</evidence>
<dbReference type="InterPro" id="IPR001680">
    <property type="entry name" value="WD40_rpt"/>
</dbReference>
<dbReference type="GeneID" id="87956088"/>
<sequence>MAEKYGSPSSHVLKSTPQSQKASGSKKRSQLPSLGGEIVTPSRASIIPSPKGKERALEFRSTITPVNGVSSEKSERKQKRHPKVKKLPNGEGSSSGTYGQTTHHPVKRKDDSLWDAIPVAQNEISGIPPVWSNDGRFYFTVTHTSIHIHSSTSPAFNRLSTLSSTHPLGHIKPITSLHLSPVNPFQIVSSAEDGTIKIWDWVAGRLVRTIKFTELQANVQHVAFGEVAGKWWIFAAVSHSKDGSATKLSYRILRVPFAGSVSPSLVGKLSAHPAALIMSPRSTYLVALAATKAYTYRMPTASATGSSVWENRPTCVKFVSDQSFTCGSFCPDKTLATSSEEEWFATGDQKGVIRLWHGLAQAFKQVDTAAQAMIGGSGDPNKALLPETEKRLPTTSLHWHAHAVSAIAFTPSGSQLLSVGEESVLVQWHLASGKREYIPRLGGRPIISLAVRNATRLGEEEWWMSLADGAVIRVGSASGHINNVGQGIRLDPLRPTSSTSSYPSSLHPSTSALVVPSSHPSTLQFIDPIASSVLFDLEVAPSNRVSRRDEKELEPVSVEKVAFSNSQDGKSLWMATFESRKGDDMEGGGAVKNLKLWKWQDDKYFVNTQFPRPHDMSDIVSVVFSPISQTSTTSSNSSILPTPYLLTASADGVAKIWQVRQSKKSQQGKVAIKKPPLIELYWSCRSTFDYRGMPIYDSAFSPDGTIVALAHGPVLTLWDIESNVLLKVFDAPAGVDVERIGFVGDEGRYLVGAGRNNGVVSWDLLSCEVAWSKSSQNVQNLVIANGFFLTSSSASDDKTDVTMFSPSSSLPLRTMAISYPVKHLHILPSPSESSSSLHLIGISPSGEIFRFGDLAHSTVPLSAKNVATASQIQGLSIWQEMFGKDAFLDSLSLEPSLTDTATATALQQQIAGKGKPSDVFNGPSHTMPSTGLLFDAFMDELLSGHLATPALAENRIEDDGILYQEENRIDLDTSIVQIHKGKEVDADEIKELEVFFREVLGNVSDNIPKTTVAEKVNGHISHADSPSQLSVSTPISKKLNGVNGNGKYSTDAPIGDCIEVDITPSFGKKGKGKKRKAPRED</sequence>
<evidence type="ECO:0000256" key="1">
    <source>
        <dbReference type="ARBA" id="ARBA00004604"/>
    </source>
</evidence>
<feature type="compositionally biased region" description="Polar residues" evidence="9">
    <location>
        <begin position="7"/>
        <end position="23"/>
    </location>
</feature>
<keyword evidence="4 8" id="KW-0853">WD repeat</keyword>
<keyword evidence="3" id="KW-0698">rRNA processing</keyword>
<feature type="region of interest" description="Disordered" evidence="9">
    <location>
        <begin position="490"/>
        <end position="510"/>
    </location>
</feature>
<feature type="repeat" description="WD" evidence="8">
    <location>
        <begin position="167"/>
        <end position="209"/>
    </location>
</feature>
<feature type="repeat" description="WD" evidence="8">
    <location>
        <begin position="644"/>
        <end position="667"/>
    </location>
</feature>
<evidence type="ECO:0000256" key="9">
    <source>
        <dbReference type="SAM" id="MobiDB-lite"/>
    </source>
</evidence>
<dbReference type="RefSeq" id="XP_062791731.1">
    <property type="nucleotide sequence ID" value="XM_062935680.1"/>
</dbReference>
<evidence type="ECO:0000256" key="7">
    <source>
        <dbReference type="ARBA" id="ARBA00023242"/>
    </source>
</evidence>
<gene>
    <name evidence="11" type="ORF">IL334_003957</name>
</gene>
<feature type="region of interest" description="Disordered" evidence="9">
    <location>
        <begin position="1"/>
        <end position="109"/>
    </location>
</feature>
<reference evidence="11 12" key="1">
    <citation type="submission" date="2024-01" db="EMBL/GenBank/DDBJ databases">
        <title>Comparative genomics of Cryptococcus and Kwoniella reveals pathogenesis evolution and contrasting modes of karyotype evolution via chromosome fusion or intercentromeric recombination.</title>
        <authorList>
            <person name="Coelho M.A."/>
            <person name="David-Palma M."/>
            <person name="Shea T."/>
            <person name="Bowers K."/>
            <person name="McGinley-Smith S."/>
            <person name="Mohammad A.W."/>
            <person name="Gnirke A."/>
            <person name="Yurkov A.M."/>
            <person name="Nowrousian M."/>
            <person name="Sun S."/>
            <person name="Cuomo C.A."/>
            <person name="Heitman J."/>
        </authorList>
    </citation>
    <scope>NUCLEOTIDE SEQUENCE [LARGE SCALE GENOMIC DNA]</scope>
    <source>
        <strain evidence="11">CBS 11374</strain>
    </source>
</reference>
<comment type="subcellular location">
    <subcellularLocation>
        <location evidence="1">Nucleus</location>
        <location evidence="1">Nucleolus</location>
    </subcellularLocation>
</comment>
<evidence type="ECO:0000313" key="11">
    <source>
        <dbReference type="EMBL" id="WRT66991.1"/>
    </source>
</evidence>
<dbReference type="EMBL" id="CP141885">
    <property type="protein sequence ID" value="WRT66991.1"/>
    <property type="molecule type" value="Genomic_DNA"/>
</dbReference>
<organism evidence="11 12">
    <name type="scientific">Kwoniella shivajii</name>
    <dbReference type="NCBI Taxonomy" id="564305"/>
    <lineage>
        <taxon>Eukaryota</taxon>
        <taxon>Fungi</taxon>
        <taxon>Dikarya</taxon>
        <taxon>Basidiomycota</taxon>
        <taxon>Agaricomycotina</taxon>
        <taxon>Tremellomycetes</taxon>
        <taxon>Tremellales</taxon>
        <taxon>Cryptococcaceae</taxon>
        <taxon>Kwoniella</taxon>
    </lineage>
</organism>
<keyword evidence="6" id="KW-0804">Transcription</keyword>
<dbReference type="PROSITE" id="PS50294">
    <property type="entry name" value="WD_REPEATS_REGION"/>
    <property type="match status" value="1"/>
</dbReference>
<proteinExistence type="predicted"/>
<evidence type="ECO:0000256" key="5">
    <source>
        <dbReference type="ARBA" id="ARBA00022737"/>
    </source>
</evidence>
<dbReference type="PROSITE" id="PS50082">
    <property type="entry name" value="WD_REPEATS_2"/>
    <property type="match status" value="3"/>
</dbReference>
<evidence type="ECO:0000256" key="2">
    <source>
        <dbReference type="ARBA" id="ARBA00022517"/>
    </source>
</evidence>
<feature type="compositionally biased region" description="Polar residues" evidence="9">
    <location>
        <begin position="91"/>
        <end position="103"/>
    </location>
</feature>
<feature type="domain" description="WD repeat-containing protein 75 second beta-propeller" evidence="10">
    <location>
        <begin position="507"/>
        <end position="813"/>
    </location>
</feature>
<keyword evidence="2" id="KW-0690">Ribosome biogenesis</keyword>
<dbReference type="PANTHER" id="PTHR44215">
    <property type="entry name" value="WD REPEAT-CONTAINING PROTEIN 75"/>
    <property type="match status" value="1"/>
</dbReference>
<feature type="repeat" description="WD" evidence="8">
    <location>
        <begin position="397"/>
        <end position="438"/>
    </location>
</feature>
<keyword evidence="7" id="KW-0539">Nucleus</keyword>
<dbReference type="Gene3D" id="2.130.10.10">
    <property type="entry name" value="YVTN repeat-like/Quinoprotein amine dehydrogenase"/>
    <property type="match status" value="3"/>
</dbReference>
<evidence type="ECO:0000259" key="10">
    <source>
        <dbReference type="Pfam" id="PF23769"/>
    </source>
</evidence>
<dbReference type="InterPro" id="IPR053826">
    <property type="entry name" value="WDR75"/>
</dbReference>
<evidence type="ECO:0000256" key="8">
    <source>
        <dbReference type="PROSITE-ProRule" id="PRU00221"/>
    </source>
</evidence>
<dbReference type="SMART" id="SM00320">
    <property type="entry name" value="WD40"/>
    <property type="match status" value="6"/>
</dbReference>
<dbReference type="InterPro" id="IPR057644">
    <property type="entry name" value="Beta-prop_WDR75_2nd"/>
</dbReference>
<protein>
    <recommendedName>
        <fullName evidence="10">WD repeat-containing protein 75 second beta-propeller domain-containing protein</fullName>
    </recommendedName>
</protein>
<feature type="compositionally biased region" description="Low complexity" evidence="9">
    <location>
        <begin position="495"/>
        <end position="510"/>
    </location>
</feature>
<keyword evidence="5" id="KW-0677">Repeat</keyword>
<keyword evidence="12" id="KW-1185">Reference proteome</keyword>
<dbReference type="PANTHER" id="PTHR44215:SF1">
    <property type="entry name" value="WD REPEAT-CONTAINING PROTEIN 75"/>
    <property type="match status" value="1"/>
</dbReference>
<evidence type="ECO:0000313" key="12">
    <source>
        <dbReference type="Proteomes" id="UP001329825"/>
    </source>
</evidence>
<feature type="compositionally biased region" description="Polar residues" evidence="9">
    <location>
        <begin position="61"/>
        <end position="71"/>
    </location>
</feature>